<keyword evidence="2" id="KW-1185">Reference proteome</keyword>
<name>A0A0B4UL14_9ABAC</name>
<dbReference type="OrthoDB" id="8001at10239"/>
<organism evidence="1 2">
    <name type="scientific">Condylorrhiza vestigialis mutiple nucleopolyhedrovirus</name>
    <dbReference type="NCBI Taxonomy" id="1592576"/>
    <lineage>
        <taxon>Viruses</taxon>
        <taxon>Viruses incertae sedis</taxon>
        <taxon>Naldaviricetes</taxon>
        <taxon>Lefavirales</taxon>
        <taxon>Baculoviridae</taxon>
        <taxon>Alphabaculovirus</taxon>
        <taxon>Alphabaculovirus covestigialis</taxon>
    </lineage>
</organism>
<proteinExistence type="predicted"/>
<accession>A0A0B4UL14</accession>
<evidence type="ECO:0000313" key="2">
    <source>
        <dbReference type="Proteomes" id="UP000202427"/>
    </source>
</evidence>
<dbReference type="EMBL" id="KJ631623">
    <property type="protein sequence ID" value="AJD09171.1"/>
    <property type="molecule type" value="Genomic_DNA"/>
</dbReference>
<gene>
    <name evidence="1" type="primary">ORF-6</name>
</gene>
<dbReference type="Proteomes" id="UP000202427">
    <property type="component" value="Segment"/>
</dbReference>
<dbReference type="GeneID" id="23301644"/>
<protein>
    <submittedName>
        <fullName evidence="1">Uncharacterized protein</fullName>
    </submittedName>
</protein>
<dbReference type="RefSeq" id="YP_009118489.1">
    <property type="nucleotide sequence ID" value="NC_026430.1"/>
</dbReference>
<dbReference type="KEGG" id="vg:23301644"/>
<sequence>MRPNTVNMRRKIVRTKFCLNNLFFLQMYMYIEETNNEMKREIENAYQYKFGTIQPGDRKYSDLLNLPNFLWGHIFKHSSMYDIYMFKSVFNVNVLLPPVIALVKDPHSFDMCNKRFDYRVTTFVNPCIYYIKNKNYLDLYNEYVNLTVCDSKVKLGLFNRELSKPIDNYITFVSLDNMIKTNSDWYDIKSFSIDVPKNYSVVEYTYLCIDEVLYGTRPLLSKFNFTTPLPFNCIIKQYLLIKSDMVEACVLDNIMPVNDCCEDYNADSNECWYMDNKNFVHYHHQKNFVHYHHQVFY</sequence>
<evidence type="ECO:0000313" key="1">
    <source>
        <dbReference type="EMBL" id="AJD09171.1"/>
    </source>
</evidence>
<reference evidence="1 2" key="1">
    <citation type="journal article" date="2009" name="J. Invertebr. Pathol.">
        <title>Identification of a new nucleopolyhedrovirus from naturally-infected Condylorrhiza vestigialis (Guenee) (Lepidoptera: Crambidae) larvae on poplar plantations in South Brazil.</title>
        <authorList>
            <person name="Castro M.E."/>
            <person name="Ribeiro Z.M."/>
            <person name="Santos A.C."/>
            <person name="Souza M.L."/>
            <person name="Machado E.B."/>
            <person name="Sousa N.J."/>
            <person name="Moscardi F."/>
        </authorList>
    </citation>
    <scope>NUCLEOTIDE SEQUENCE [LARGE SCALE GENOMIC DNA]</scope>
</reference>